<feature type="repeat" description="WD" evidence="3">
    <location>
        <begin position="55"/>
        <end position="88"/>
    </location>
</feature>
<evidence type="ECO:0000256" key="3">
    <source>
        <dbReference type="PROSITE-ProRule" id="PRU00221"/>
    </source>
</evidence>
<dbReference type="InterPro" id="IPR036322">
    <property type="entry name" value="WD40_repeat_dom_sf"/>
</dbReference>
<dbReference type="Pfam" id="PF00400">
    <property type="entry name" value="WD40"/>
    <property type="match status" value="4"/>
</dbReference>
<dbReference type="InterPro" id="IPR015943">
    <property type="entry name" value="WD40/YVTN_repeat-like_dom_sf"/>
</dbReference>
<dbReference type="SUPFAM" id="SSF50978">
    <property type="entry name" value="WD40 repeat-like"/>
    <property type="match status" value="1"/>
</dbReference>
<dbReference type="AlphaFoldDB" id="A0AAW0FVG2"/>
<reference evidence="4 5" key="1">
    <citation type="submission" date="2022-09" db="EMBL/GenBank/DDBJ databases">
        <authorList>
            <person name="Palmer J.M."/>
        </authorList>
    </citation>
    <scope>NUCLEOTIDE SEQUENCE [LARGE SCALE GENOMIC DNA]</scope>
    <source>
        <strain evidence="4 5">DSM 7382</strain>
    </source>
</reference>
<dbReference type="PROSITE" id="PS50294">
    <property type="entry name" value="WD_REPEATS_REGION"/>
    <property type="match status" value="2"/>
</dbReference>
<protein>
    <submittedName>
        <fullName evidence="4">Uncharacterized protein</fullName>
    </submittedName>
</protein>
<proteinExistence type="predicted"/>
<dbReference type="InterPro" id="IPR001680">
    <property type="entry name" value="WD40_rpt"/>
</dbReference>
<evidence type="ECO:0000313" key="4">
    <source>
        <dbReference type="EMBL" id="KAK7682865.1"/>
    </source>
</evidence>
<dbReference type="SMART" id="SM00320">
    <property type="entry name" value="WD40"/>
    <property type="match status" value="5"/>
</dbReference>
<dbReference type="PANTHER" id="PTHR19856">
    <property type="entry name" value="WD-REPEATCONTAINING PROTEIN WDR1"/>
    <property type="match status" value="1"/>
</dbReference>
<feature type="repeat" description="WD" evidence="3">
    <location>
        <begin position="193"/>
        <end position="234"/>
    </location>
</feature>
<keyword evidence="1 3" id="KW-0853">WD repeat</keyword>
<evidence type="ECO:0000256" key="1">
    <source>
        <dbReference type="ARBA" id="ARBA00022574"/>
    </source>
</evidence>
<comment type="caution">
    <text evidence="4">The sequence shown here is derived from an EMBL/GenBank/DDBJ whole genome shotgun (WGS) entry which is preliminary data.</text>
</comment>
<keyword evidence="2" id="KW-0677">Repeat</keyword>
<dbReference type="GO" id="GO:0030864">
    <property type="term" value="C:cortical actin cytoskeleton"/>
    <property type="evidence" value="ECO:0007669"/>
    <property type="project" value="TreeGrafter"/>
</dbReference>
<dbReference type="PANTHER" id="PTHR19856:SF0">
    <property type="entry name" value="WD REPEAT-CONTAINING PROTEIN 1"/>
    <property type="match status" value="1"/>
</dbReference>
<dbReference type="GO" id="GO:0030042">
    <property type="term" value="P:actin filament depolymerization"/>
    <property type="evidence" value="ECO:0007669"/>
    <property type="project" value="TreeGrafter"/>
</dbReference>
<dbReference type="Proteomes" id="UP001385951">
    <property type="component" value="Unassembled WGS sequence"/>
</dbReference>
<name>A0AAW0FVG2_9APHY</name>
<accession>A0AAW0FVG2</accession>
<keyword evidence="5" id="KW-1185">Reference proteome</keyword>
<evidence type="ECO:0000256" key="2">
    <source>
        <dbReference type="ARBA" id="ARBA00022737"/>
    </source>
</evidence>
<dbReference type="CDD" id="cd00200">
    <property type="entry name" value="WD40"/>
    <property type="match status" value="1"/>
</dbReference>
<dbReference type="EMBL" id="JASBNA010000033">
    <property type="protein sequence ID" value="KAK7682865.1"/>
    <property type="molecule type" value="Genomic_DNA"/>
</dbReference>
<organism evidence="4 5">
    <name type="scientific">Cerrena zonata</name>
    <dbReference type="NCBI Taxonomy" id="2478898"/>
    <lineage>
        <taxon>Eukaryota</taxon>
        <taxon>Fungi</taxon>
        <taxon>Dikarya</taxon>
        <taxon>Basidiomycota</taxon>
        <taxon>Agaricomycotina</taxon>
        <taxon>Agaricomycetes</taxon>
        <taxon>Polyporales</taxon>
        <taxon>Cerrenaceae</taxon>
        <taxon>Cerrena</taxon>
    </lineage>
</organism>
<dbReference type="GO" id="GO:0051015">
    <property type="term" value="F:actin filament binding"/>
    <property type="evidence" value="ECO:0007669"/>
    <property type="project" value="TreeGrafter"/>
</dbReference>
<dbReference type="PROSITE" id="PS50082">
    <property type="entry name" value="WD_REPEATS_2"/>
    <property type="match status" value="2"/>
</dbReference>
<gene>
    <name evidence="4" type="ORF">QCA50_013895</name>
</gene>
<sequence length="272" mass="29663">MSITPSNLYPPHPATVRAQSLHLSYDAKNDRIAYPSGRSIIVRPLDPKNGVAKQFTKHIHPTTVATFSPSGNYVASGDESGAVKIWDVTVTGEESFEQPYIKSEFQILSGPIKSIAWDGDSSRVIAVGAGKDKFGHCFTWDSGNSIGEIQGHSDTINAVDIKPQRPYRAATVSDDKALVFYNGPPFKFDKSLRGYHTNTVRAVKFSPDGKFLVSVGSDRTIVIYDGKTGEFVKKVEGAHNGGIFGLSWYKDSSAFVTASADNTLKKKLIHHL</sequence>
<dbReference type="Gene3D" id="2.130.10.10">
    <property type="entry name" value="YVTN repeat-like/Quinoprotein amine dehydrogenase"/>
    <property type="match status" value="1"/>
</dbReference>
<evidence type="ECO:0000313" key="5">
    <source>
        <dbReference type="Proteomes" id="UP001385951"/>
    </source>
</evidence>
<dbReference type="FunFam" id="2.130.10.10:FF:000102">
    <property type="entry name" value="Actin-interacting protein 1"/>
    <property type="match status" value="1"/>
</dbReference>